<dbReference type="Gramene" id="GBG64827">
    <property type="protein sequence ID" value="GBG64827"/>
    <property type="gene ID" value="CBR_g48295"/>
</dbReference>
<evidence type="ECO:0000313" key="1">
    <source>
        <dbReference type="EMBL" id="GBG64827.1"/>
    </source>
</evidence>
<sequence>MEKIVGDLFAVAQAWPVADWGESTPAAWLEDKCRQLSNILWQSEEDPALEDFADWPRAEPIIMSCNIIFDEGAQQGAEMKEKLMIAAQSEADVYTCMEQSASRLPSLSAAAASTSTATLTSTTTLTSAASASTAVLRPSPPACIIASSGESGATPIISTSTMMTQSAPASITISSRESGAQPISKTTVKTTFNTTDELTTLLISMTPIAPPPATSTMQTSTTMTAVTAQAASIKVLSTTPLPPAFPERGVDPSALETVLAIEPGDWRGFLAGSCAEHPGSLLAPFARTRVELAGSDGGGRYGGQGEEGSFPWDGGGDGETYAVVFYAVRRVREVE</sequence>
<name>A0A388K460_CHABU</name>
<reference evidence="1 2" key="1">
    <citation type="journal article" date="2018" name="Cell">
        <title>The Chara Genome: Secondary Complexity and Implications for Plant Terrestrialization.</title>
        <authorList>
            <person name="Nishiyama T."/>
            <person name="Sakayama H."/>
            <person name="Vries J.D."/>
            <person name="Buschmann H."/>
            <person name="Saint-Marcoux D."/>
            <person name="Ullrich K.K."/>
            <person name="Haas F.B."/>
            <person name="Vanderstraeten L."/>
            <person name="Becker D."/>
            <person name="Lang D."/>
            <person name="Vosolsobe S."/>
            <person name="Rombauts S."/>
            <person name="Wilhelmsson P.K.I."/>
            <person name="Janitza P."/>
            <person name="Kern R."/>
            <person name="Heyl A."/>
            <person name="Rumpler F."/>
            <person name="Villalobos L.I.A.C."/>
            <person name="Clay J.M."/>
            <person name="Skokan R."/>
            <person name="Toyoda A."/>
            <person name="Suzuki Y."/>
            <person name="Kagoshima H."/>
            <person name="Schijlen E."/>
            <person name="Tajeshwar N."/>
            <person name="Catarino B."/>
            <person name="Hetherington A.J."/>
            <person name="Saltykova A."/>
            <person name="Bonnot C."/>
            <person name="Breuninger H."/>
            <person name="Symeonidi A."/>
            <person name="Radhakrishnan G.V."/>
            <person name="Van Nieuwerburgh F."/>
            <person name="Deforce D."/>
            <person name="Chang C."/>
            <person name="Karol K.G."/>
            <person name="Hedrich R."/>
            <person name="Ulvskov P."/>
            <person name="Glockner G."/>
            <person name="Delwiche C.F."/>
            <person name="Petrasek J."/>
            <person name="Van de Peer Y."/>
            <person name="Friml J."/>
            <person name="Beilby M."/>
            <person name="Dolan L."/>
            <person name="Kohara Y."/>
            <person name="Sugano S."/>
            <person name="Fujiyama A."/>
            <person name="Delaux P.-M."/>
            <person name="Quint M."/>
            <person name="TheiBen G."/>
            <person name="Hagemann M."/>
            <person name="Harholt J."/>
            <person name="Dunand C."/>
            <person name="Zachgo S."/>
            <person name="Langdale J."/>
            <person name="Maumus F."/>
            <person name="Straeten D.V.D."/>
            <person name="Gould S.B."/>
            <person name="Rensing S.A."/>
        </authorList>
    </citation>
    <scope>NUCLEOTIDE SEQUENCE [LARGE SCALE GENOMIC DNA]</scope>
    <source>
        <strain evidence="1 2">S276</strain>
    </source>
</reference>
<keyword evidence="2" id="KW-1185">Reference proteome</keyword>
<gene>
    <name evidence="1" type="ORF">CBR_g48295</name>
</gene>
<dbReference type="AlphaFoldDB" id="A0A388K460"/>
<protein>
    <submittedName>
        <fullName evidence="1">Uncharacterized protein</fullName>
    </submittedName>
</protein>
<evidence type="ECO:0000313" key="2">
    <source>
        <dbReference type="Proteomes" id="UP000265515"/>
    </source>
</evidence>
<organism evidence="1 2">
    <name type="scientific">Chara braunii</name>
    <name type="common">Braun's stonewort</name>
    <dbReference type="NCBI Taxonomy" id="69332"/>
    <lineage>
        <taxon>Eukaryota</taxon>
        <taxon>Viridiplantae</taxon>
        <taxon>Streptophyta</taxon>
        <taxon>Charophyceae</taxon>
        <taxon>Charales</taxon>
        <taxon>Characeae</taxon>
        <taxon>Chara</taxon>
    </lineage>
</organism>
<comment type="caution">
    <text evidence="1">The sequence shown here is derived from an EMBL/GenBank/DDBJ whole genome shotgun (WGS) entry which is preliminary data.</text>
</comment>
<dbReference type="EMBL" id="BFEA01000055">
    <property type="protein sequence ID" value="GBG64827.1"/>
    <property type="molecule type" value="Genomic_DNA"/>
</dbReference>
<proteinExistence type="predicted"/>
<accession>A0A388K460</accession>
<dbReference type="Proteomes" id="UP000265515">
    <property type="component" value="Unassembled WGS sequence"/>
</dbReference>